<keyword evidence="10" id="KW-1185">Reference proteome</keyword>
<evidence type="ECO:0000256" key="6">
    <source>
        <dbReference type="SAM" id="Phobius"/>
    </source>
</evidence>
<feature type="transmembrane region" description="Helical" evidence="6">
    <location>
        <begin position="78"/>
        <end position="98"/>
    </location>
</feature>
<feature type="transmembrane region" description="Helical" evidence="6">
    <location>
        <begin position="178"/>
        <end position="201"/>
    </location>
</feature>
<evidence type="ECO:0000313" key="9">
    <source>
        <dbReference type="EMBL" id="MDX5894898.1"/>
    </source>
</evidence>
<dbReference type="GO" id="GO:0008381">
    <property type="term" value="F:mechanosensitive monoatomic ion channel activity"/>
    <property type="evidence" value="ECO:0007669"/>
    <property type="project" value="InterPro"/>
</dbReference>
<dbReference type="eggNOG" id="COG0668">
    <property type="taxonomic scope" value="Bacteria"/>
</dbReference>
<evidence type="ECO:0000256" key="4">
    <source>
        <dbReference type="ARBA" id="ARBA00023136"/>
    </source>
</evidence>
<protein>
    <submittedName>
        <fullName evidence="8">Mechanosensitive ion channel</fullName>
    </submittedName>
</protein>
<dbReference type="STRING" id="42256.RradSPS_2212"/>
<dbReference type="InterPro" id="IPR045275">
    <property type="entry name" value="MscS_archaea/bacteria_type"/>
</dbReference>
<feature type="region of interest" description="Disordered" evidence="5">
    <location>
        <begin position="262"/>
        <end position="284"/>
    </location>
</feature>
<evidence type="ECO:0000256" key="3">
    <source>
        <dbReference type="ARBA" id="ARBA00022989"/>
    </source>
</evidence>
<dbReference type="OrthoDB" id="5184470at2"/>
<evidence type="ECO:0000256" key="5">
    <source>
        <dbReference type="SAM" id="MobiDB-lite"/>
    </source>
</evidence>
<gene>
    <name evidence="8" type="ORF">RradSPS_2212</name>
    <name evidence="9" type="ORF">SIL72_12795</name>
</gene>
<keyword evidence="2 6" id="KW-0812">Transmembrane</keyword>
<dbReference type="KEGG" id="rrd:RradSPS_2212"/>
<proteinExistence type="predicted"/>
<feature type="transmembrane region" description="Helical" evidence="6">
    <location>
        <begin position="153"/>
        <end position="172"/>
    </location>
</feature>
<dbReference type="Pfam" id="PF05552">
    <property type="entry name" value="MS_channel_1st_1"/>
    <property type="match status" value="1"/>
</dbReference>
<evidence type="ECO:0000313" key="10">
    <source>
        <dbReference type="Proteomes" id="UP000025229"/>
    </source>
</evidence>
<dbReference type="Proteomes" id="UP001281130">
    <property type="component" value="Unassembled WGS sequence"/>
</dbReference>
<organism evidence="8 10">
    <name type="scientific">Rubrobacter radiotolerans</name>
    <name type="common">Arthrobacter radiotolerans</name>
    <dbReference type="NCBI Taxonomy" id="42256"/>
    <lineage>
        <taxon>Bacteria</taxon>
        <taxon>Bacillati</taxon>
        <taxon>Actinomycetota</taxon>
        <taxon>Rubrobacteria</taxon>
        <taxon>Rubrobacterales</taxon>
        <taxon>Rubrobacteraceae</taxon>
        <taxon>Rubrobacter</taxon>
    </lineage>
</organism>
<keyword evidence="4 6" id="KW-0472">Membrane</keyword>
<dbReference type="EMBL" id="CP007514">
    <property type="protein sequence ID" value="AHY47495.1"/>
    <property type="molecule type" value="Genomic_DNA"/>
</dbReference>
<dbReference type="PANTHER" id="PTHR30221:SF1">
    <property type="entry name" value="SMALL-CONDUCTANCE MECHANOSENSITIVE CHANNEL"/>
    <property type="match status" value="1"/>
</dbReference>
<feature type="compositionally biased region" description="Acidic residues" evidence="5">
    <location>
        <begin position="275"/>
        <end position="284"/>
    </location>
</feature>
<dbReference type="Proteomes" id="UP000025229">
    <property type="component" value="Chromosome"/>
</dbReference>
<comment type="subcellular location">
    <subcellularLocation>
        <location evidence="1">Membrane</location>
    </subcellularLocation>
</comment>
<dbReference type="InterPro" id="IPR006685">
    <property type="entry name" value="MscS_channel_2nd"/>
</dbReference>
<dbReference type="EMBL" id="JAWXXX010000001">
    <property type="protein sequence ID" value="MDX5894898.1"/>
    <property type="molecule type" value="Genomic_DNA"/>
</dbReference>
<feature type="transmembrane region" description="Helical" evidence="6">
    <location>
        <begin position="15"/>
        <end position="36"/>
    </location>
</feature>
<keyword evidence="3 6" id="KW-1133">Transmembrane helix</keyword>
<sequence length="284" mass="30069">MIDALRPLWTSFAEFAPRLFGAGLVLLGVLLAAYLLKRLTVRFLRRVNFDALFERTDTVSSLQRIGINVAPSRIIGQLVFWGILLAGVASALSILGLATLQGNIDLLVSLVGRGLIAVVILAIGLVVAGWLANLTVRQSEQAGIAGGEVFRQVVFALVLAVAGLLAAAQIGLNVTLLVMISLVVLGTLGLVAALALGLGLAPLSTNIAAARYAQANLRPGDRVSVNGLEGTVEDLNYAAVTLRSDEGDLHYIPNRTFLEASISKRPGREDPFPEREEDAQGDLD</sequence>
<dbReference type="Gene3D" id="2.30.30.60">
    <property type="match status" value="1"/>
</dbReference>
<dbReference type="InterPro" id="IPR023408">
    <property type="entry name" value="MscS_beta-dom_sf"/>
</dbReference>
<dbReference type="InterPro" id="IPR010920">
    <property type="entry name" value="LSM_dom_sf"/>
</dbReference>
<evidence type="ECO:0000256" key="2">
    <source>
        <dbReference type="ARBA" id="ARBA00022692"/>
    </source>
</evidence>
<name>A0A023X671_RUBRA</name>
<dbReference type="GO" id="GO:0016020">
    <property type="term" value="C:membrane"/>
    <property type="evidence" value="ECO:0007669"/>
    <property type="project" value="UniProtKB-SubCell"/>
</dbReference>
<dbReference type="SUPFAM" id="SSF50182">
    <property type="entry name" value="Sm-like ribonucleoproteins"/>
    <property type="match status" value="1"/>
</dbReference>
<dbReference type="AlphaFoldDB" id="A0A023X671"/>
<dbReference type="InterPro" id="IPR008910">
    <property type="entry name" value="MSC_TM_helix"/>
</dbReference>
<evidence type="ECO:0000259" key="7">
    <source>
        <dbReference type="Pfam" id="PF00924"/>
    </source>
</evidence>
<feature type="transmembrane region" description="Helical" evidence="6">
    <location>
        <begin position="110"/>
        <end position="132"/>
    </location>
</feature>
<dbReference type="HOGENOM" id="CLU_049564_1_2_11"/>
<evidence type="ECO:0000313" key="8">
    <source>
        <dbReference type="EMBL" id="AHY47495.1"/>
    </source>
</evidence>
<evidence type="ECO:0000256" key="1">
    <source>
        <dbReference type="ARBA" id="ARBA00004370"/>
    </source>
</evidence>
<dbReference type="Pfam" id="PF00924">
    <property type="entry name" value="MS_channel_2nd"/>
    <property type="match status" value="1"/>
</dbReference>
<dbReference type="RefSeq" id="WP_084263935.1">
    <property type="nucleotide sequence ID" value="NZ_CP007514.1"/>
</dbReference>
<reference evidence="8 10" key="1">
    <citation type="submission" date="2014-03" db="EMBL/GenBank/DDBJ databases">
        <title>Complete genome sequence of the Radio-Resistant Rubrobacter radiotolerans RSPS-4.</title>
        <authorList>
            <person name="Egas C.C."/>
            <person name="Barroso C.C."/>
            <person name="Froufe H.J.C."/>
            <person name="Pacheco J.J."/>
            <person name="Albuquerque L.L."/>
            <person name="da Costa M.M.S."/>
        </authorList>
    </citation>
    <scope>NUCLEOTIDE SEQUENCE [LARGE SCALE GENOMIC DNA]</scope>
    <source>
        <strain evidence="8 10">RSPS-4</strain>
    </source>
</reference>
<reference evidence="9" key="2">
    <citation type="submission" date="2023-11" db="EMBL/GenBank/DDBJ databases">
        <title>MicrobeMod: A computational toolkit for identifying prokaryotic methylation and restriction-modification with nanopore sequencing.</title>
        <authorList>
            <person name="Crits-Christoph A."/>
            <person name="Kang S.C."/>
            <person name="Lee H."/>
            <person name="Ostrov N."/>
        </authorList>
    </citation>
    <scope>NUCLEOTIDE SEQUENCE</scope>
    <source>
        <strain evidence="9">ATCC 51242</strain>
    </source>
</reference>
<dbReference type="PANTHER" id="PTHR30221">
    <property type="entry name" value="SMALL-CONDUCTANCE MECHANOSENSITIVE CHANNEL"/>
    <property type="match status" value="1"/>
</dbReference>
<feature type="domain" description="Mechanosensitive ion channel MscS" evidence="7">
    <location>
        <begin position="215"/>
        <end position="262"/>
    </location>
</feature>
<accession>A0A023X671</accession>